<dbReference type="GO" id="GO:0005930">
    <property type="term" value="C:axoneme"/>
    <property type="evidence" value="ECO:0007669"/>
    <property type="project" value="UniProtKB-SubCell"/>
</dbReference>
<keyword evidence="7" id="KW-0966">Cell projection</keyword>
<dbReference type="SMART" id="SM00320">
    <property type="entry name" value="WD40"/>
    <property type="match status" value="6"/>
</dbReference>
<dbReference type="CTD" id="80217"/>
<sequence>MDVSGGLEVRWVQGFTSSKVVFLDEKTACYPCGNYITFLNVETKMRKVLQSPGHGIGGFTANGLCKTLAFSEQKRFPAIFVYTYPELSLRCELKGTAKLAYAALALSDTAPYLVSCSSLPDYTITVWNLERGISICSNRLAEEDATTLLFNPVSWQQICALNSKSLTVWNIERSNNSHIMKPSVIDLPAMDGSVVEQGVDTSYIPTGKLTYSGPQMPISDIAGLTGDRADNILPLMQVKPRLCPSTICWSVSSDLYVGTKEGFLLLVNTESLLVSILYNPHIKQSPSDCSESLVIQEGSFQILALHSKGMFATGPDGVLQTLQIKGSQVEVVETLALVEPVSSLCFSPDDKTLLLSSTTGRIYKYNPGLKNEVIKILDVLCGDFIAAAPVYTEKNLCVSVRESGELQLWSLEDGDCIASISLQTNVTCLACCPIAQYVAVGAVTGHVLFVDLTRAQKPRLVHTVHLYHVPVEHLVFDQGANFLITGAFSSHIFLLDARPSKAFEIIGYTDAMGATVSLSTQYQKESKQVDVLVLCNSENKNRTDKEHKEGNLLMLLSVSTQQISDTANCVDPHGRLQEQIIQTCVYETPYSLSSCILGTKTIFGYCHQKKILQRFELSQSVYKPFSNQKAVRLSPEKEVEGHPLGPALLHLSPHQNWLASVGRDGQLCIHDITTLEKYVQKQCHSWWLGGIRSVSFTPDSQILITTGLRDGSLVCSRLSLKMAVATEYGLSMVASFEDKMSQENPILSDMADWEPPSHTVEVINRGQLTNDITDKNDGFNSLPSTTSTWLDNKRNTVLKEESQQFAETRKSLKKSVAELRDTIQTMMQENEKLPEMEKLEQLEFNLDMEEQQRLQAEGEQEVTKVRKEIELENLAKCYLHDIFKKKYWDSMNVKGKAIKGFHSGYEVNNFPMKERTAKELEELYRVEAIRKIEQADTSLQQDILENNKAPLERDEDEEDKGHEVESLALTGSLSAQYGGSNPHLYSQFSLRTRDQKLNQIILLQDVIYKVKTAFNTEFEAVYKQKEQEISRIRDKNKRITEIMNKLELQETLWEPTLTDNERPERALAVSDSEIKVEKYLTPAQRQREEEQRKEEEQRRLADKGDNIKERALDDMMSGVLEVKKEDILRLEVPPPEFIVKPELQWTEEERRSYKEHERKVKELSEEQEKYRKTLEAEMKKLQASIKDATQAFDETLSKLFERKVKSEMVLYQEELKIANLFHSLLIEEEMMNREEELIYRLEKAQIVKNQIGKTLNNHREEVEAFRETYDNTVAEDKLLDIGFRKELFDVPGHIVDQLYKLYKRRPRIQIMRTQTDTDSLLKESPMLSRAAAEGLSQMMKAMEELDAPQNMPEGLDPIVWERFCLVRRTKMESEQKVKMKALTLAEMQTFLQKRTEEEENAQMEIKNLFDHLNCLREERSRFCLDVMVQILLKQGQVEVDTGDFNADYSDSLLLQRYVVEDLNNTIRALGEQKIASMVECKNFHKGIIQQEWEHKRMSMQIEDLKNKARDIQMLHVSQELQEYLTETDHDNRMSKKVSTLEKTVTLQEKTYTKNVESCKKQIKELNRQIKMKKENNEALDVQLTNMQVTVAERRNIYETSAMEEIQEREAKQRYQNILQRKNLVDLAKAQDMDIAILSAELECMRRKTFPALSQ</sequence>
<feature type="coiled-coil region" evidence="10">
    <location>
        <begin position="1015"/>
        <end position="1049"/>
    </location>
</feature>
<keyword evidence="4" id="KW-0677">Repeat</keyword>
<name>A0A2D0QM28_ICTPU</name>
<evidence type="ECO:0000313" key="13">
    <source>
        <dbReference type="RefSeq" id="XP_017318515.1"/>
    </source>
</evidence>
<dbReference type="PANTHER" id="PTHR14885">
    <property type="entry name" value="CILIA- AND FLAGELLA-ASSOCIATED PROTEIN 43-RELATED"/>
    <property type="match status" value="1"/>
</dbReference>
<dbReference type="GeneID" id="108262721"/>
<reference evidence="12" key="1">
    <citation type="journal article" date="2016" name="Nat. Commun.">
        <title>The channel catfish genome sequence provides insights into the evolution of scale formation in teleosts.</title>
        <authorList>
            <person name="Liu Z."/>
            <person name="Liu S."/>
            <person name="Yao J."/>
            <person name="Bao L."/>
            <person name="Zhang J."/>
            <person name="Li Y."/>
            <person name="Jiang C."/>
            <person name="Sun L."/>
            <person name="Wang R."/>
            <person name="Zhang Y."/>
            <person name="Zhou T."/>
            <person name="Zeng Q."/>
            <person name="Fu Q."/>
            <person name="Gao S."/>
            <person name="Li N."/>
            <person name="Koren S."/>
            <person name="Jiang Y."/>
            <person name="Zimin A."/>
            <person name="Xu P."/>
            <person name="Phillippy A.M."/>
            <person name="Geng X."/>
            <person name="Song L."/>
            <person name="Sun F."/>
            <person name="Li C."/>
            <person name="Wang X."/>
            <person name="Chen A."/>
            <person name="Jin Y."/>
            <person name="Yuan Z."/>
            <person name="Yang Y."/>
            <person name="Tan S."/>
            <person name="Peatman E."/>
            <person name="Lu J."/>
            <person name="Qin Z."/>
            <person name="Dunham R."/>
            <person name="Li Z."/>
            <person name="Sonstegard T."/>
            <person name="Feng J."/>
            <person name="Danzmann R.G."/>
            <person name="Schroeder S."/>
            <person name="Scheffler B."/>
            <person name="Duke M.V."/>
            <person name="Ballard L."/>
            <person name="Kucuktas H."/>
            <person name="Kaltenboeck L."/>
            <person name="Liu H."/>
            <person name="Armbruster J."/>
            <person name="Xie Y."/>
            <person name="Kirby M.L."/>
            <person name="Tian Y."/>
            <person name="Flanagan M.E."/>
            <person name="Mu W."/>
            <person name="Waldbieser G.C."/>
        </authorList>
    </citation>
    <scope>NUCLEOTIDE SEQUENCE [LARGE SCALE GENOMIC DNA]</scope>
    <source>
        <strain evidence="12">SDA103</strain>
    </source>
</reference>
<evidence type="ECO:0000256" key="1">
    <source>
        <dbReference type="ARBA" id="ARBA00004430"/>
    </source>
</evidence>
<evidence type="ECO:0000313" key="12">
    <source>
        <dbReference type="Proteomes" id="UP000221080"/>
    </source>
</evidence>
<keyword evidence="2" id="KW-0963">Cytoplasm</keyword>
<dbReference type="GO" id="GO:0007288">
    <property type="term" value="P:sperm axoneme assembly"/>
    <property type="evidence" value="ECO:0007669"/>
    <property type="project" value="TreeGrafter"/>
</dbReference>
<evidence type="ECO:0000256" key="4">
    <source>
        <dbReference type="ARBA" id="ARBA00022737"/>
    </source>
</evidence>
<accession>A0A2D0QM28</accession>
<dbReference type="PANTHER" id="PTHR14885:SF1">
    <property type="entry name" value="CILIA- AND FLAGELLA-ASSOCIATED PROTEIN 43"/>
    <property type="match status" value="1"/>
</dbReference>
<evidence type="ECO:0000256" key="9">
    <source>
        <dbReference type="ARBA" id="ARBA00023662"/>
    </source>
</evidence>
<dbReference type="KEGG" id="ipu:108262721"/>
<dbReference type="Proteomes" id="UP000221080">
    <property type="component" value="Chromosome 3"/>
</dbReference>
<keyword evidence="6" id="KW-0206">Cytoskeleton</keyword>
<keyword evidence="13" id="KW-0969">Cilium</keyword>
<feature type="compositionally biased region" description="Basic and acidic residues" evidence="11">
    <location>
        <begin position="1085"/>
        <end position="1108"/>
    </location>
</feature>
<dbReference type="InterPro" id="IPR036322">
    <property type="entry name" value="WD40_repeat_dom_sf"/>
</dbReference>
<evidence type="ECO:0000256" key="2">
    <source>
        <dbReference type="ARBA" id="ARBA00022490"/>
    </source>
</evidence>
<comment type="similarity">
    <text evidence="8">Belongs to the CFAP43 family.</text>
</comment>
<evidence type="ECO:0000256" key="8">
    <source>
        <dbReference type="ARBA" id="ARBA00023605"/>
    </source>
</evidence>
<keyword evidence="3" id="KW-0853">WD repeat</keyword>
<evidence type="ECO:0000256" key="5">
    <source>
        <dbReference type="ARBA" id="ARBA00023054"/>
    </source>
</evidence>
<proteinExistence type="inferred from homology"/>
<dbReference type="OMA" id="WNWESNV"/>
<dbReference type="OrthoDB" id="535167at2759"/>
<dbReference type="STRING" id="7998.ENSIPUP00000030888"/>
<reference evidence="13" key="2">
    <citation type="submission" date="2025-08" db="UniProtKB">
        <authorList>
            <consortium name="RefSeq"/>
        </authorList>
    </citation>
    <scope>IDENTIFICATION</scope>
    <source>
        <tissue evidence="13">Blood</tissue>
    </source>
</reference>
<evidence type="ECO:0000256" key="10">
    <source>
        <dbReference type="SAM" id="Coils"/>
    </source>
</evidence>
<keyword evidence="12" id="KW-1185">Reference proteome</keyword>
<keyword evidence="13" id="KW-0282">Flagellum</keyword>
<comment type="subcellular location">
    <subcellularLocation>
        <location evidence="1">Cytoplasm</location>
        <location evidence="1">Cytoskeleton</location>
        <location evidence="1">Cilium axoneme</location>
    </subcellularLocation>
</comment>
<feature type="coiled-coil region" evidence="10">
    <location>
        <begin position="1548"/>
        <end position="1582"/>
    </location>
</feature>
<dbReference type="Gene3D" id="2.130.10.10">
    <property type="entry name" value="YVTN repeat-like/Quinoprotein amine dehydrogenase"/>
    <property type="match status" value="3"/>
</dbReference>
<dbReference type="InterPro" id="IPR001680">
    <property type="entry name" value="WD40_rpt"/>
</dbReference>
<evidence type="ECO:0000256" key="3">
    <source>
        <dbReference type="ARBA" id="ARBA00022574"/>
    </source>
</evidence>
<feature type="coiled-coil region" evidence="10">
    <location>
        <begin position="1487"/>
        <end position="1514"/>
    </location>
</feature>
<feature type="coiled-coil region" evidence="10">
    <location>
        <begin position="809"/>
        <end position="868"/>
    </location>
</feature>
<evidence type="ECO:0000256" key="11">
    <source>
        <dbReference type="SAM" id="MobiDB-lite"/>
    </source>
</evidence>
<keyword evidence="5 10" id="KW-0175">Coiled coil</keyword>
<evidence type="ECO:0000256" key="7">
    <source>
        <dbReference type="ARBA" id="ARBA00023273"/>
    </source>
</evidence>
<feature type="region of interest" description="Disordered" evidence="11">
    <location>
        <begin position="942"/>
        <end position="963"/>
    </location>
</feature>
<evidence type="ECO:0000256" key="6">
    <source>
        <dbReference type="ARBA" id="ARBA00023212"/>
    </source>
</evidence>
<protein>
    <recommendedName>
        <fullName evidence="9">Cilia- and flagella-associated protein 43</fullName>
    </recommendedName>
</protein>
<gene>
    <name evidence="13" type="primary">cfap43</name>
</gene>
<dbReference type="RefSeq" id="XP_017318515.1">
    <property type="nucleotide sequence ID" value="XM_017463026.3"/>
</dbReference>
<organism evidence="12 13">
    <name type="scientific">Ictalurus punctatus</name>
    <name type="common">Channel catfish</name>
    <name type="synonym">Silurus punctatus</name>
    <dbReference type="NCBI Taxonomy" id="7998"/>
    <lineage>
        <taxon>Eukaryota</taxon>
        <taxon>Metazoa</taxon>
        <taxon>Chordata</taxon>
        <taxon>Craniata</taxon>
        <taxon>Vertebrata</taxon>
        <taxon>Euteleostomi</taxon>
        <taxon>Actinopterygii</taxon>
        <taxon>Neopterygii</taxon>
        <taxon>Teleostei</taxon>
        <taxon>Ostariophysi</taxon>
        <taxon>Siluriformes</taxon>
        <taxon>Ictaluridae</taxon>
        <taxon>Ictalurus</taxon>
    </lineage>
</organism>
<dbReference type="Pfam" id="PF25828">
    <property type="entry name" value="CC_Cfap43"/>
    <property type="match status" value="1"/>
</dbReference>
<feature type="region of interest" description="Disordered" evidence="11">
    <location>
        <begin position="1080"/>
        <end position="1108"/>
    </location>
</feature>
<dbReference type="InterPro" id="IPR015943">
    <property type="entry name" value="WD40/YVTN_repeat-like_dom_sf"/>
</dbReference>
<feature type="coiled-coil region" evidence="10">
    <location>
        <begin position="1146"/>
        <end position="1198"/>
    </location>
</feature>
<dbReference type="SUPFAM" id="SSF50978">
    <property type="entry name" value="WD40 repeat-like"/>
    <property type="match status" value="2"/>
</dbReference>